<dbReference type="EMBL" id="HBGU01068314">
    <property type="protein sequence ID" value="CAD9528900.1"/>
    <property type="molecule type" value="Transcribed_RNA"/>
</dbReference>
<protein>
    <submittedName>
        <fullName evidence="1">Uncharacterized protein</fullName>
    </submittedName>
</protein>
<sequence length="122" mass="13129">MPSTNAASARFVARARWATATAARYSAADLLAACSSSCCSAALTIVGRSGFAGARAGRTLLPELEEQQRLAHPAEYHRSQHNLATLVNWVSTVCLMQQHAAVLRLDPVARFHLSEPNEAARK</sequence>
<name>A0A7S2NAE2_9EUKA</name>
<proteinExistence type="predicted"/>
<organism evidence="1">
    <name type="scientific">Haptolina brevifila</name>
    <dbReference type="NCBI Taxonomy" id="156173"/>
    <lineage>
        <taxon>Eukaryota</taxon>
        <taxon>Haptista</taxon>
        <taxon>Haptophyta</taxon>
        <taxon>Prymnesiophyceae</taxon>
        <taxon>Prymnesiales</taxon>
        <taxon>Prymnesiaceae</taxon>
        <taxon>Haptolina</taxon>
    </lineage>
</organism>
<dbReference type="AlphaFoldDB" id="A0A7S2NAE2"/>
<evidence type="ECO:0000313" key="1">
    <source>
        <dbReference type="EMBL" id="CAD9528900.1"/>
    </source>
</evidence>
<reference evidence="1" key="1">
    <citation type="submission" date="2021-01" db="EMBL/GenBank/DDBJ databases">
        <authorList>
            <person name="Corre E."/>
            <person name="Pelletier E."/>
            <person name="Niang G."/>
            <person name="Scheremetjew M."/>
            <person name="Finn R."/>
            <person name="Kale V."/>
            <person name="Holt S."/>
            <person name="Cochrane G."/>
            <person name="Meng A."/>
            <person name="Brown T."/>
            <person name="Cohen L."/>
        </authorList>
    </citation>
    <scope>NUCLEOTIDE SEQUENCE</scope>
    <source>
        <strain evidence="1">UTEX LB 985</strain>
    </source>
</reference>
<gene>
    <name evidence="1" type="ORF">CBRE1094_LOCUS37235</name>
</gene>
<accession>A0A7S2NAE2</accession>